<keyword evidence="1" id="KW-1133">Transmembrane helix</keyword>
<sequence>MLSYGAVLAVMCISYLSFSGTFFDILSENLDGVWSSTELLEGEGINLTCSHDSTRDCTAYLKIKNLVVENVSMQFVYSPAARWVGVKFLSEDAWILLRQTSGRLLVRVFVDSSMRTFLLERRQNRGRLRKILGKKGGYVCLIFLVIGLFKWVQIRFFSLHSGRQNLRHRRNLSLRSETRKKNE</sequence>
<name>A0A3R7NM30_9TRYP</name>
<evidence type="ECO:0000256" key="1">
    <source>
        <dbReference type="SAM" id="Phobius"/>
    </source>
</evidence>
<gene>
    <name evidence="2" type="ORF">Tco025E_07166</name>
</gene>
<comment type="caution">
    <text evidence="2">The sequence shown here is derived from an EMBL/GenBank/DDBJ whole genome shotgun (WGS) entry which is preliminary data.</text>
</comment>
<feature type="transmembrane region" description="Helical" evidence="1">
    <location>
        <begin position="6"/>
        <end position="26"/>
    </location>
</feature>
<keyword evidence="1" id="KW-0472">Membrane</keyword>
<dbReference type="RefSeq" id="XP_029225859.1">
    <property type="nucleotide sequence ID" value="XM_029374033.1"/>
</dbReference>
<dbReference type="AlphaFoldDB" id="A0A3R7NM30"/>
<feature type="transmembrane region" description="Helical" evidence="1">
    <location>
        <begin position="136"/>
        <end position="154"/>
    </location>
</feature>
<evidence type="ECO:0000313" key="2">
    <source>
        <dbReference type="EMBL" id="RNF08471.1"/>
    </source>
</evidence>
<protein>
    <submittedName>
        <fullName evidence="2">Uncharacterized protein</fullName>
    </submittedName>
</protein>
<dbReference type="GeneID" id="40320777"/>
<proteinExistence type="predicted"/>
<organism evidence="2 3">
    <name type="scientific">Trypanosoma conorhini</name>
    <dbReference type="NCBI Taxonomy" id="83891"/>
    <lineage>
        <taxon>Eukaryota</taxon>
        <taxon>Discoba</taxon>
        <taxon>Euglenozoa</taxon>
        <taxon>Kinetoplastea</taxon>
        <taxon>Metakinetoplastina</taxon>
        <taxon>Trypanosomatida</taxon>
        <taxon>Trypanosomatidae</taxon>
        <taxon>Trypanosoma</taxon>
    </lineage>
</organism>
<dbReference type="OrthoDB" id="248681at2759"/>
<keyword evidence="1" id="KW-0812">Transmembrane</keyword>
<reference evidence="2 3" key="1">
    <citation type="journal article" date="2018" name="BMC Genomics">
        <title>Genomic comparison of Trypanosoma conorhini and Trypanosoma rangeli to Trypanosoma cruzi strains of high and low virulence.</title>
        <authorList>
            <person name="Bradwell K.R."/>
            <person name="Koparde V.N."/>
            <person name="Matveyev A.V."/>
            <person name="Serrano M.G."/>
            <person name="Alves J.M."/>
            <person name="Parikh H."/>
            <person name="Huang B."/>
            <person name="Lee V."/>
            <person name="Espinosa-Alvarez O."/>
            <person name="Ortiz P.A."/>
            <person name="Costa-Martins A.G."/>
            <person name="Teixeira M.M."/>
            <person name="Buck G.A."/>
        </authorList>
    </citation>
    <scope>NUCLEOTIDE SEQUENCE [LARGE SCALE GENOMIC DNA]</scope>
    <source>
        <strain evidence="2 3">025E</strain>
    </source>
</reference>
<keyword evidence="3" id="KW-1185">Reference proteome</keyword>
<dbReference type="Proteomes" id="UP000284403">
    <property type="component" value="Unassembled WGS sequence"/>
</dbReference>
<evidence type="ECO:0000313" key="3">
    <source>
        <dbReference type="Proteomes" id="UP000284403"/>
    </source>
</evidence>
<dbReference type="EMBL" id="MKKU01000535">
    <property type="protein sequence ID" value="RNF08471.1"/>
    <property type="molecule type" value="Genomic_DNA"/>
</dbReference>
<accession>A0A3R7NM30</accession>